<dbReference type="Proteomes" id="UP000828941">
    <property type="component" value="Chromosome 6"/>
</dbReference>
<gene>
    <name evidence="1" type="ORF">L6164_014434</name>
</gene>
<protein>
    <submittedName>
        <fullName evidence="1">Uncharacterized protein</fullName>
    </submittedName>
</protein>
<evidence type="ECO:0000313" key="1">
    <source>
        <dbReference type="EMBL" id="KAI4335825.1"/>
    </source>
</evidence>
<name>A0ACB9NM43_BAUVA</name>
<accession>A0ACB9NM43</accession>
<organism evidence="1 2">
    <name type="scientific">Bauhinia variegata</name>
    <name type="common">Purple orchid tree</name>
    <name type="synonym">Phanera variegata</name>
    <dbReference type="NCBI Taxonomy" id="167791"/>
    <lineage>
        <taxon>Eukaryota</taxon>
        <taxon>Viridiplantae</taxon>
        <taxon>Streptophyta</taxon>
        <taxon>Embryophyta</taxon>
        <taxon>Tracheophyta</taxon>
        <taxon>Spermatophyta</taxon>
        <taxon>Magnoliopsida</taxon>
        <taxon>eudicotyledons</taxon>
        <taxon>Gunneridae</taxon>
        <taxon>Pentapetalae</taxon>
        <taxon>rosids</taxon>
        <taxon>fabids</taxon>
        <taxon>Fabales</taxon>
        <taxon>Fabaceae</taxon>
        <taxon>Cercidoideae</taxon>
        <taxon>Cercideae</taxon>
        <taxon>Bauhiniinae</taxon>
        <taxon>Bauhinia</taxon>
    </lineage>
</organism>
<evidence type="ECO:0000313" key="2">
    <source>
        <dbReference type="Proteomes" id="UP000828941"/>
    </source>
</evidence>
<keyword evidence="2" id="KW-1185">Reference proteome</keyword>
<comment type="caution">
    <text evidence="1">The sequence shown here is derived from an EMBL/GenBank/DDBJ whole genome shotgun (WGS) entry which is preliminary data.</text>
</comment>
<proteinExistence type="predicted"/>
<reference evidence="1 2" key="1">
    <citation type="journal article" date="2022" name="DNA Res.">
        <title>Chromosomal-level genome assembly of the orchid tree Bauhinia variegata (Leguminosae; Cercidoideae) supports the allotetraploid origin hypothesis of Bauhinia.</title>
        <authorList>
            <person name="Zhong Y."/>
            <person name="Chen Y."/>
            <person name="Zheng D."/>
            <person name="Pang J."/>
            <person name="Liu Y."/>
            <person name="Luo S."/>
            <person name="Meng S."/>
            <person name="Qian L."/>
            <person name="Wei D."/>
            <person name="Dai S."/>
            <person name="Zhou R."/>
        </authorList>
    </citation>
    <scope>NUCLEOTIDE SEQUENCE [LARGE SCALE GENOMIC DNA]</scope>
    <source>
        <strain evidence="1">BV-YZ2020</strain>
    </source>
</reference>
<sequence>MLQSLKPFRASPQPFNPPTQKTTPFPLPFQLVPISSSYPTLKRQCRFSRRELAIYSNSCLLLLLGAQALDPSTARAEEERENLTDSIKIDQPEENLTSTNSDQPAEETLATAESDQSEENLTTNDSVQPEETSATAKSDQSEENLTSTDNDQPEETSVTTKSDEPEENSTTNVGCSERKPTQQVFFDISIDGEPAGRITIGLFRNDIPAAVDRFTKLVSGAAGISYRRKEFVKIMPNYVQHGGIRSYGVDAELAQRAGGNFVKDSLVEEWERTSEKCPGTKNVAGSVGIIVRDPTKPPPKLKLVAKRGKLEIDQEEIGTDPNGTEFVITTKDSPELDASTLVIGRVIGGMDVVQRIGQVKTVQENTGSPYFRVAKLIGDKRAVVAERGFNRPYSKVIVTNCGVIQ</sequence>
<dbReference type="EMBL" id="CM039431">
    <property type="protein sequence ID" value="KAI4335825.1"/>
    <property type="molecule type" value="Genomic_DNA"/>
</dbReference>